<organism evidence="2 3">
    <name type="scientific">Periplaneta americana</name>
    <name type="common">American cockroach</name>
    <name type="synonym">Blatta americana</name>
    <dbReference type="NCBI Taxonomy" id="6978"/>
    <lineage>
        <taxon>Eukaryota</taxon>
        <taxon>Metazoa</taxon>
        <taxon>Ecdysozoa</taxon>
        <taxon>Arthropoda</taxon>
        <taxon>Hexapoda</taxon>
        <taxon>Insecta</taxon>
        <taxon>Pterygota</taxon>
        <taxon>Neoptera</taxon>
        <taxon>Polyneoptera</taxon>
        <taxon>Dictyoptera</taxon>
        <taxon>Blattodea</taxon>
        <taxon>Blattoidea</taxon>
        <taxon>Blattidae</taxon>
        <taxon>Blattinae</taxon>
        <taxon>Periplaneta</taxon>
    </lineage>
</organism>
<dbReference type="PANTHER" id="PTHR46060">
    <property type="entry name" value="MARINER MOS1 TRANSPOSASE-LIKE PROTEIN"/>
    <property type="match status" value="1"/>
</dbReference>
<evidence type="ECO:0008006" key="4">
    <source>
        <dbReference type="Google" id="ProtNLM"/>
    </source>
</evidence>
<comment type="caution">
    <text evidence="2">The sequence shown here is derived from an EMBL/GenBank/DDBJ whole genome shotgun (WGS) entry which is preliminary data.</text>
</comment>
<evidence type="ECO:0000313" key="3">
    <source>
        <dbReference type="Proteomes" id="UP001148838"/>
    </source>
</evidence>
<feature type="region of interest" description="Disordered" evidence="1">
    <location>
        <begin position="195"/>
        <end position="216"/>
    </location>
</feature>
<dbReference type="Gene3D" id="3.30.420.10">
    <property type="entry name" value="Ribonuclease H-like superfamily/Ribonuclease H"/>
    <property type="match status" value="1"/>
</dbReference>
<sequence length="336" mass="39376">MATVFCKRKGILLVEFLERNATINAERYCNTLTNLKSAIQNKRRGMLSSGMIFLHDNAWLQTVHRTATKLQEFNWEVSDHPPYSPDLAPSDYHGFMHIKTWLGSKRFFYDRGISKLVKRYDKCLNCLSKMKMMIMIARTVKKKSSSDEVKVKKMLEETGNETENGLPYYWRLTVILVLLQCERVQLEKSLKPYYQRDQHTRRNRKSPLKQSPTVDKNKIPQHKFYEHYLPRVEFSGRLHQEAIETYKHKNNLNRKEEGLRINKAWYPVLKNICIKSFIQQPNKMVANHNTSTTGVDHGDNSKPRSIQTLNTVMQTVTVPVVPDTLRRSLRSCVPHH</sequence>
<gene>
    <name evidence="2" type="ORF">ANN_04922</name>
</gene>
<dbReference type="PANTHER" id="PTHR46060:SF1">
    <property type="entry name" value="MARINER MOS1 TRANSPOSASE-LIKE PROTEIN"/>
    <property type="match status" value="1"/>
</dbReference>
<keyword evidence="3" id="KW-1185">Reference proteome</keyword>
<dbReference type="InterPro" id="IPR036397">
    <property type="entry name" value="RNaseH_sf"/>
</dbReference>
<name>A0ABQ8TBB7_PERAM</name>
<dbReference type="Pfam" id="PF01359">
    <property type="entry name" value="Transposase_1"/>
    <property type="match status" value="1"/>
</dbReference>
<reference evidence="2 3" key="1">
    <citation type="journal article" date="2022" name="Allergy">
        <title>Genome assembly and annotation of Periplaneta americana reveal a comprehensive cockroach allergen profile.</title>
        <authorList>
            <person name="Wang L."/>
            <person name="Xiong Q."/>
            <person name="Saelim N."/>
            <person name="Wang L."/>
            <person name="Nong W."/>
            <person name="Wan A.T."/>
            <person name="Shi M."/>
            <person name="Liu X."/>
            <person name="Cao Q."/>
            <person name="Hui J.H.L."/>
            <person name="Sookrung N."/>
            <person name="Leung T.F."/>
            <person name="Tungtrongchitr A."/>
            <person name="Tsui S.K.W."/>
        </authorList>
    </citation>
    <scope>NUCLEOTIDE SEQUENCE [LARGE SCALE GENOMIC DNA]</scope>
    <source>
        <strain evidence="2">PWHHKU_190912</strain>
    </source>
</reference>
<dbReference type="Proteomes" id="UP001148838">
    <property type="component" value="Unassembled WGS sequence"/>
</dbReference>
<proteinExistence type="predicted"/>
<dbReference type="InterPro" id="IPR001888">
    <property type="entry name" value="Transposase_1"/>
</dbReference>
<accession>A0ABQ8TBB7</accession>
<evidence type="ECO:0000313" key="2">
    <source>
        <dbReference type="EMBL" id="KAJ4443254.1"/>
    </source>
</evidence>
<dbReference type="EMBL" id="JAJSOF020000013">
    <property type="protein sequence ID" value="KAJ4443254.1"/>
    <property type="molecule type" value="Genomic_DNA"/>
</dbReference>
<evidence type="ECO:0000256" key="1">
    <source>
        <dbReference type="SAM" id="MobiDB-lite"/>
    </source>
</evidence>
<protein>
    <recommendedName>
        <fullName evidence="4">Histone-lysine N-methyltransferase SETMAR</fullName>
    </recommendedName>
</protein>
<dbReference type="InterPro" id="IPR052709">
    <property type="entry name" value="Transposase-MT_Hybrid"/>
</dbReference>